<evidence type="ECO:0000256" key="10">
    <source>
        <dbReference type="ARBA" id="ARBA00040434"/>
    </source>
</evidence>
<evidence type="ECO:0000256" key="12">
    <source>
        <dbReference type="SAM" id="MobiDB-lite"/>
    </source>
</evidence>
<evidence type="ECO:0000256" key="4">
    <source>
        <dbReference type="ARBA" id="ARBA00022771"/>
    </source>
</evidence>
<reference evidence="15" key="1">
    <citation type="submission" date="2016-05" db="EMBL/GenBank/DDBJ databases">
        <title>Comparative genomics of biotechnologically important yeasts.</title>
        <authorList>
            <consortium name="DOE Joint Genome Institute"/>
            <person name="Riley R."/>
            <person name="Haridas S."/>
            <person name="Wolfe K.H."/>
            <person name="Lopes M.R."/>
            <person name="Hittinger C.T."/>
            <person name="Goker M."/>
            <person name="Salamov A."/>
            <person name="Wisecaver J."/>
            <person name="Long T.M."/>
            <person name="Aerts A.L."/>
            <person name="Barry K."/>
            <person name="Choi C."/>
            <person name="Clum A."/>
            <person name="Coughlan A.Y."/>
            <person name="Deshpande S."/>
            <person name="Douglass A.P."/>
            <person name="Hanson S.J."/>
            <person name="Klenk H.-P."/>
            <person name="Labutti K."/>
            <person name="Lapidus A."/>
            <person name="Lindquist E."/>
            <person name="Lipzen A."/>
            <person name="Meier-Kolthoff J.P."/>
            <person name="Ohm R.A."/>
            <person name="Otillar R.P."/>
            <person name="Pangilinan J."/>
            <person name="Peng Y."/>
            <person name="Rokas A."/>
            <person name="Rosa C.A."/>
            <person name="Scheuner C."/>
            <person name="Sibirny A.A."/>
            <person name="Slot J.C."/>
            <person name="Stielow J.B."/>
            <person name="Sun H."/>
            <person name="Kurtzman C.P."/>
            <person name="Blackwell M."/>
            <person name="Grigoriev I.V."/>
            <person name="Jeffries T.W."/>
        </authorList>
    </citation>
    <scope>NUCLEOTIDE SEQUENCE [LARGE SCALE GENOMIC DNA]</scope>
    <source>
        <strain evidence="15">NRRL Y-12698</strain>
    </source>
</reference>
<keyword evidence="9" id="KW-0539">Nucleus</keyword>
<dbReference type="AlphaFoldDB" id="A0A1E3QT31"/>
<keyword evidence="5" id="KW-0862">Zinc</keyword>
<dbReference type="SMART" id="SM00355">
    <property type="entry name" value="ZnF_C2H2"/>
    <property type="match status" value="9"/>
</dbReference>
<protein>
    <recommendedName>
        <fullName evidence="10">Transcription factor IIIA</fullName>
    </recommendedName>
</protein>
<dbReference type="GeneID" id="30146818"/>
<feature type="domain" description="C2H2-type" evidence="13">
    <location>
        <begin position="146"/>
        <end position="176"/>
    </location>
</feature>
<organism evidence="14 15">
    <name type="scientific">Babjeviella inositovora NRRL Y-12698</name>
    <dbReference type="NCBI Taxonomy" id="984486"/>
    <lineage>
        <taxon>Eukaryota</taxon>
        <taxon>Fungi</taxon>
        <taxon>Dikarya</taxon>
        <taxon>Ascomycota</taxon>
        <taxon>Saccharomycotina</taxon>
        <taxon>Pichiomycetes</taxon>
        <taxon>Serinales incertae sedis</taxon>
        <taxon>Babjeviella</taxon>
    </lineage>
</organism>
<feature type="domain" description="C2H2-type" evidence="13">
    <location>
        <begin position="233"/>
        <end position="260"/>
    </location>
</feature>
<proteinExistence type="predicted"/>
<feature type="domain" description="C2H2-type" evidence="13">
    <location>
        <begin position="176"/>
        <end position="203"/>
    </location>
</feature>
<keyword evidence="7" id="KW-0238">DNA-binding</keyword>
<evidence type="ECO:0000256" key="11">
    <source>
        <dbReference type="PROSITE-ProRule" id="PRU00042"/>
    </source>
</evidence>
<evidence type="ECO:0000256" key="3">
    <source>
        <dbReference type="ARBA" id="ARBA00022737"/>
    </source>
</evidence>
<keyword evidence="4 11" id="KW-0863">Zinc-finger</keyword>
<keyword evidence="15" id="KW-1185">Reference proteome</keyword>
<evidence type="ECO:0000313" key="14">
    <source>
        <dbReference type="EMBL" id="ODQ80077.1"/>
    </source>
</evidence>
<dbReference type="GO" id="GO:0000977">
    <property type="term" value="F:RNA polymerase II transcription regulatory region sequence-specific DNA binding"/>
    <property type="evidence" value="ECO:0007669"/>
    <property type="project" value="TreeGrafter"/>
</dbReference>
<keyword evidence="2" id="KW-0479">Metal-binding</keyword>
<evidence type="ECO:0000256" key="8">
    <source>
        <dbReference type="ARBA" id="ARBA00023163"/>
    </source>
</evidence>
<dbReference type="Gene3D" id="3.30.160.60">
    <property type="entry name" value="Classic Zinc Finger"/>
    <property type="match status" value="5"/>
</dbReference>
<sequence>METSASVEIPTVTISSMEIPVSSIPTKRARSRSNSVSSVTSTASNRTLNSTTTTGSSRPKNLYCDFPDCNKAYSRPSLLTQHQRSHSGDRPFQCTHCDKSFLRNSHLQAHLVSHSQDKPFHCSLCGKGVNSRQHLKRHEITHTKTFECTYDTCKEVFYKQQTLRHHINTVHEPDRLTCDACGKVFNRPYRLATHKQTKHGASPAYQCTQPGCFQSFKTWSAVNFHVRTAHPKLTCSKCGKKCIGIQGLQMHMMVHDEEKVIKLWKCEYCVESFLNKKLLFSHYDEVHDGNVPAELLSKKGDSDDETPALSHALLQEAGKATQPLAEALESVNPLLESPEPPRKQTARSSSPLSTSSVTSVMDLIAGNVALGSQTGIITCPKQSCDRLFRREYDLKRHLKWHDEQLVKVERYLSGLPVSSRVEEQSTEHDLSMIIGEDQISTPGFVQASEMAVEEVSQGGESPDDFDDASFNDILAEELARTP</sequence>
<accession>A0A1E3QT31</accession>
<dbReference type="OrthoDB" id="4748970at2759"/>
<evidence type="ECO:0000256" key="6">
    <source>
        <dbReference type="ARBA" id="ARBA00023015"/>
    </source>
</evidence>
<dbReference type="GO" id="GO:0000981">
    <property type="term" value="F:DNA-binding transcription factor activity, RNA polymerase II-specific"/>
    <property type="evidence" value="ECO:0007669"/>
    <property type="project" value="TreeGrafter"/>
</dbReference>
<dbReference type="RefSeq" id="XP_018985405.1">
    <property type="nucleotide sequence ID" value="XM_019128965.1"/>
</dbReference>
<evidence type="ECO:0000256" key="9">
    <source>
        <dbReference type="ARBA" id="ARBA00023242"/>
    </source>
</evidence>
<dbReference type="STRING" id="984486.A0A1E3QT31"/>
<feature type="compositionally biased region" description="Low complexity" evidence="12">
    <location>
        <begin position="32"/>
        <end position="46"/>
    </location>
</feature>
<feature type="domain" description="C2H2-type" evidence="13">
    <location>
        <begin position="264"/>
        <end position="292"/>
    </location>
</feature>
<comment type="subcellular location">
    <subcellularLocation>
        <location evidence="1">Nucleus</location>
    </subcellularLocation>
</comment>
<dbReference type="PROSITE" id="PS50157">
    <property type="entry name" value="ZINC_FINGER_C2H2_2"/>
    <property type="match status" value="8"/>
</dbReference>
<evidence type="ECO:0000256" key="1">
    <source>
        <dbReference type="ARBA" id="ARBA00004123"/>
    </source>
</evidence>
<evidence type="ECO:0000259" key="13">
    <source>
        <dbReference type="PROSITE" id="PS50157"/>
    </source>
</evidence>
<evidence type="ECO:0000256" key="7">
    <source>
        <dbReference type="ARBA" id="ARBA00023125"/>
    </source>
</evidence>
<keyword evidence="3" id="KW-0677">Repeat</keyword>
<dbReference type="InterPro" id="IPR036236">
    <property type="entry name" value="Znf_C2H2_sf"/>
</dbReference>
<dbReference type="Pfam" id="PF00096">
    <property type="entry name" value="zf-C2H2"/>
    <property type="match status" value="3"/>
</dbReference>
<dbReference type="EMBL" id="KV454431">
    <property type="protein sequence ID" value="ODQ80077.1"/>
    <property type="molecule type" value="Genomic_DNA"/>
</dbReference>
<feature type="domain" description="C2H2-type" evidence="13">
    <location>
        <begin position="377"/>
        <end position="401"/>
    </location>
</feature>
<dbReference type="PANTHER" id="PTHR24381">
    <property type="entry name" value="ZINC FINGER PROTEIN"/>
    <property type="match status" value="1"/>
</dbReference>
<keyword evidence="6" id="KW-0805">Transcription regulation</keyword>
<feature type="domain" description="C2H2-type" evidence="13">
    <location>
        <begin position="92"/>
        <end position="119"/>
    </location>
</feature>
<feature type="domain" description="C2H2-type" evidence="13">
    <location>
        <begin position="120"/>
        <end position="147"/>
    </location>
</feature>
<dbReference type="FunFam" id="3.30.160.60:FF:000671">
    <property type="entry name" value="Zinc finger protein 26"/>
    <property type="match status" value="1"/>
</dbReference>
<feature type="compositionally biased region" description="Polar residues" evidence="12">
    <location>
        <begin position="47"/>
        <end position="57"/>
    </location>
</feature>
<name>A0A1E3QT31_9ASCO</name>
<evidence type="ECO:0000313" key="15">
    <source>
        <dbReference type="Proteomes" id="UP000094336"/>
    </source>
</evidence>
<evidence type="ECO:0000256" key="5">
    <source>
        <dbReference type="ARBA" id="ARBA00022833"/>
    </source>
</evidence>
<feature type="region of interest" description="Disordered" evidence="12">
    <location>
        <begin position="22"/>
        <end position="57"/>
    </location>
</feature>
<dbReference type="PROSITE" id="PS00028">
    <property type="entry name" value="ZINC_FINGER_C2H2_1"/>
    <property type="match status" value="9"/>
</dbReference>
<dbReference type="PANTHER" id="PTHR24381:SF393">
    <property type="entry name" value="CHROMATIN-LINKED ADAPTOR FOR MSL PROTEINS, ISOFORM B"/>
    <property type="match status" value="1"/>
</dbReference>
<dbReference type="SUPFAM" id="SSF57667">
    <property type="entry name" value="beta-beta-alpha zinc fingers"/>
    <property type="match status" value="4"/>
</dbReference>
<dbReference type="GO" id="GO:0008270">
    <property type="term" value="F:zinc ion binding"/>
    <property type="evidence" value="ECO:0007669"/>
    <property type="project" value="UniProtKB-KW"/>
</dbReference>
<feature type="region of interest" description="Disordered" evidence="12">
    <location>
        <begin position="334"/>
        <end position="354"/>
    </location>
</feature>
<dbReference type="FunFam" id="3.30.160.60:FF:002391">
    <property type="entry name" value="Transcription factor IIIA"/>
    <property type="match status" value="1"/>
</dbReference>
<dbReference type="Proteomes" id="UP000094336">
    <property type="component" value="Unassembled WGS sequence"/>
</dbReference>
<dbReference type="InterPro" id="IPR013087">
    <property type="entry name" value="Znf_C2H2_type"/>
</dbReference>
<evidence type="ECO:0000256" key="2">
    <source>
        <dbReference type="ARBA" id="ARBA00022723"/>
    </source>
</evidence>
<keyword evidence="8" id="KW-0804">Transcription</keyword>
<dbReference type="Pfam" id="PF12874">
    <property type="entry name" value="zf-met"/>
    <property type="match status" value="1"/>
</dbReference>
<dbReference type="GO" id="GO:0005634">
    <property type="term" value="C:nucleus"/>
    <property type="evidence" value="ECO:0007669"/>
    <property type="project" value="UniProtKB-SubCell"/>
</dbReference>
<gene>
    <name evidence="14" type="ORF">BABINDRAFT_161712</name>
</gene>
<feature type="domain" description="C2H2-type" evidence="13">
    <location>
        <begin position="62"/>
        <end position="91"/>
    </location>
</feature>